<evidence type="ECO:0000313" key="2">
    <source>
        <dbReference type="Proteomes" id="UP000198556"/>
    </source>
</evidence>
<proteinExistence type="predicted"/>
<protein>
    <submittedName>
        <fullName evidence="1">Uncharacterized protein</fullName>
    </submittedName>
</protein>
<evidence type="ECO:0000313" key="1">
    <source>
        <dbReference type="EMBL" id="SER53161.1"/>
    </source>
</evidence>
<dbReference type="Proteomes" id="UP000198556">
    <property type="component" value="Unassembled WGS sequence"/>
</dbReference>
<reference evidence="1 2" key="1">
    <citation type="submission" date="2016-10" db="EMBL/GenBank/DDBJ databases">
        <authorList>
            <person name="de Groot N.N."/>
        </authorList>
    </citation>
    <scope>NUCLEOTIDE SEQUENCE [LARGE SCALE GENOMIC DNA]</scope>
    <source>
        <strain evidence="1 2">DSM 15827</strain>
    </source>
</reference>
<sequence length="55" mass="6510">MAIYKYNRNKGYESISRDFLQNNNLSLQARGLLAYMISMPEDYVFHKTQLQNCFA</sequence>
<dbReference type="EMBL" id="FOGF01000078">
    <property type="protein sequence ID" value="SER53161.1"/>
    <property type="molecule type" value="Genomic_DNA"/>
</dbReference>
<keyword evidence="2" id="KW-1185">Reference proteome</keyword>
<gene>
    <name evidence="1" type="ORF">SAMN05421767_1781</name>
</gene>
<name>A0A1H9PY53_9LACT</name>
<feature type="non-terminal residue" evidence="1">
    <location>
        <position position="55"/>
    </location>
</feature>
<organism evidence="1 2">
    <name type="scientific">Granulicatella balaenopterae</name>
    <dbReference type="NCBI Taxonomy" id="137733"/>
    <lineage>
        <taxon>Bacteria</taxon>
        <taxon>Bacillati</taxon>
        <taxon>Bacillota</taxon>
        <taxon>Bacilli</taxon>
        <taxon>Lactobacillales</taxon>
        <taxon>Carnobacteriaceae</taxon>
        <taxon>Granulicatella</taxon>
    </lineage>
</organism>
<accession>A0A1H9PY53</accession>
<dbReference type="AlphaFoldDB" id="A0A1H9PY53"/>